<reference evidence="1 2" key="1">
    <citation type="submission" date="2016-10" db="EMBL/GenBank/DDBJ databases">
        <title>Comparative genomics of Bacillus thuringiensis reveals a path to pathogens against multiple invertebrate hosts.</title>
        <authorList>
            <person name="Zheng J."/>
            <person name="Gao Q."/>
            <person name="Liu H."/>
            <person name="Peng D."/>
            <person name="Ruan L."/>
            <person name="Sun M."/>
        </authorList>
    </citation>
    <scope>NUCLEOTIDE SEQUENCE [LARGE SCALE GENOMIC DNA]</scope>
    <source>
        <strain evidence="1">I13</strain>
    </source>
</reference>
<dbReference type="Gene3D" id="3.30.420.40">
    <property type="match status" value="2"/>
</dbReference>
<dbReference type="CDD" id="cd24023">
    <property type="entry name" value="ASKHA_NBD_ParM_Alp7A-like"/>
    <property type="match status" value="1"/>
</dbReference>
<evidence type="ECO:0000313" key="2">
    <source>
        <dbReference type="Proteomes" id="UP000195077"/>
    </source>
</evidence>
<dbReference type="AlphaFoldDB" id="A0A9X6KTN5"/>
<evidence type="ECO:0008006" key="3">
    <source>
        <dbReference type="Google" id="ProtNLM"/>
    </source>
</evidence>
<comment type="caution">
    <text evidence="1">The sequence shown here is derived from an EMBL/GenBank/DDBJ whole genome shotgun (WGS) entry which is preliminary data.</text>
</comment>
<dbReference type="InterPro" id="IPR043129">
    <property type="entry name" value="ATPase_NBD"/>
</dbReference>
<name>A0A9X6KTN5_BACTU</name>
<dbReference type="SUPFAM" id="SSF53067">
    <property type="entry name" value="Actin-like ATPase domain"/>
    <property type="match status" value="1"/>
</dbReference>
<sequence length="407" mass="45868">MSNVKEKEDFLREDEELEMLTKAYKMDSAFDVGNANVKAKINGKVLKQPSVIQYLLQQPPVTETNLTKLVSNLEDELTVHITSNAIKRSGLYNIGKRATITSDANVENMNIKLGNKYKHTIPVVMTLGMMACESVKQAFSEESKLPSTINIKSKLSTAIPMSEYTVDKAKFLEDRFTNNKHIVIVYVGGESVTVSITFEKVKVTKEGVPPLYALIEGEQAILDIYNEQYKEKAVPKDFVNKKILHADIGDGTTEYVYTVGLNPVPDNCTGERRGVGHATESAIALLKEDTNGRVLLKRQQYMNILKDPSHRLFDEASRFLENGKYIQAMRILEDIQEKYTEKIAGDADIICVYGGGSIEFKSLLYDDLLEFCEEVNCKLLWIPEKYAVDMNMEGLDILNKKVFFKKG</sequence>
<dbReference type="EMBL" id="NFEN01000054">
    <property type="protein sequence ID" value="OUA27730.1"/>
    <property type="molecule type" value="Genomic_DNA"/>
</dbReference>
<protein>
    <recommendedName>
        <fullName evidence="3">ParM/StbA family protein</fullName>
    </recommendedName>
</protein>
<proteinExistence type="predicted"/>
<organism evidence="1 2">
    <name type="scientific">Bacillus thuringiensis</name>
    <dbReference type="NCBI Taxonomy" id="1428"/>
    <lineage>
        <taxon>Bacteria</taxon>
        <taxon>Bacillati</taxon>
        <taxon>Bacillota</taxon>
        <taxon>Bacilli</taxon>
        <taxon>Bacillales</taxon>
        <taxon>Bacillaceae</taxon>
        <taxon>Bacillus</taxon>
        <taxon>Bacillus cereus group</taxon>
    </lineage>
</organism>
<evidence type="ECO:0000313" key="1">
    <source>
        <dbReference type="EMBL" id="OUA27730.1"/>
    </source>
</evidence>
<dbReference type="Proteomes" id="UP000195077">
    <property type="component" value="Unassembled WGS sequence"/>
</dbReference>
<gene>
    <name evidence="1" type="ORF">BK775_11755</name>
</gene>
<accession>A0A9X6KTN5</accession>